<evidence type="ECO:0000313" key="1">
    <source>
        <dbReference type="EMBL" id="SEH96813.1"/>
    </source>
</evidence>
<proteinExistence type="predicted"/>
<reference evidence="2" key="1">
    <citation type="submission" date="2016-10" db="EMBL/GenBank/DDBJ databases">
        <authorList>
            <person name="Varghese N."/>
            <person name="Submissions S."/>
        </authorList>
    </citation>
    <scope>NUCLEOTIDE SEQUENCE [LARGE SCALE GENOMIC DNA]</scope>
    <source>
        <strain evidence="2">DSM 19326</strain>
    </source>
</reference>
<protein>
    <submittedName>
        <fullName evidence="1">Uncharacterized protein</fullName>
    </submittedName>
</protein>
<dbReference type="EMBL" id="FNWX01000071">
    <property type="protein sequence ID" value="SEH96813.1"/>
    <property type="molecule type" value="Genomic_DNA"/>
</dbReference>
<dbReference type="InterPro" id="IPR001387">
    <property type="entry name" value="Cro/C1-type_HTH"/>
</dbReference>
<dbReference type="SUPFAM" id="SSF47413">
    <property type="entry name" value="lambda repressor-like DNA-binding domains"/>
    <property type="match status" value="1"/>
</dbReference>
<dbReference type="GO" id="GO:0003677">
    <property type="term" value="F:DNA binding"/>
    <property type="evidence" value="ECO:0007669"/>
    <property type="project" value="InterPro"/>
</dbReference>
<dbReference type="InterPro" id="IPR010982">
    <property type="entry name" value="Lambda_DNA-bd_dom_sf"/>
</dbReference>
<keyword evidence="2" id="KW-1185">Reference proteome</keyword>
<dbReference type="AlphaFoldDB" id="A0A1H6MCN2"/>
<gene>
    <name evidence="1" type="ORF">SAMN05421793_1719</name>
</gene>
<organism evidence="1 2">
    <name type="scientific">Epilithonimonas hominis</name>
    <dbReference type="NCBI Taxonomy" id="420404"/>
    <lineage>
        <taxon>Bacteria</taxon>
        <taxon>Pseudomonadati</taxon>
        <taxon>Bacteroidota</taxon>
        <taxon>Flavobacteriia</taxon>
        <taxon>Flavobacteriales</taxon>
        <taxon>Weeksellaceae</taxon>
        <taxon>Chryseobacterium group</taxon>
        <taxon>Epilithonimonas</taxon>
    </lineage>
</organism>
<evidence type="ECO:0000313" key="2">
    <source>
        <dbReference type="Proteomes" id="UP000198555"/>
    </source>
</evidence>
<dbReference type="Proteomes" id="UP000198555">
    <property type="component" value="Unassembled WGS sequence"/>
</dbReference>
<dbReference type="RefSeq" id="WP_089771093.1">
    <property type="nucleotide sequence ID" value="NZ_FNWX01000071.1"/>
</dbReference>
<sequence length="141" mass="16452">MAKNKSKIEFLFSQPSYWIEEINGILYNAIIDYMEEKNMNNTDLAKHLGISNGRVSQILNDGEINYGIKKIIEISLKIGKIPKFELKDKNELISRILDCETKTIHFDYSESISRNLDVKQTRIIPLKKDIEIPFLENQYIN</sequence>
<dbReference type="Gene3D" id="1.10.260.40">
    <property type="entry name" value="lambda repressor-like DNA-binding domains"/>
    <property type="match status" value="1"/>
</dbReference>
<dbReference type="STRING" id="420404.SAMN05421793_1719"/>
<accession>A0A1H6MCN2</accession>
<name>A0A1H6MCN2_9FLAO</name>
<dbReference type="CDD" id="cd00093">
    <property type="entry name" value="HTH_XRE"/>
    <property type="match status" value="1"/>
</dbReference>